<evidence type="ECO:0000313" key="3">
    <source>
        <dbReference type="EMBL" id="BCJ26865.1"/>
    </source>
</evidence>
<feature type="signal peptide" evidence="1">
    <location>
        <begin position="1"/>
        <end position="28"/>
    </location>
</feature>
<keyword evidence="4" id="KW-1185">Reference proteome</keyword>
<evidence type="ECO:0000313" key="4">
    <source>
        <dbReference type="Proteomes" id="UP000680750"/>
    </source>
</evidence>
<dbReference type="InterPro" id="IPR036691">
    <property type="entry name" value="Endo/exonu/phosph_ase_sf"/>
</dbReference>
<dbReference type="InterPro" id="IPR005135">
    <property type="entry name" value="Endo/exonuclease/phosphatase"/>
</dbReference>
<sequence length="306" mass="32126">MLRRLAAALITTGATVLAALAVPGTAAAATTPTTVWQWNIAGNTMHHGSTTDGLIPAATSSIVHRNAQFVGINELCHQQYTALVTSLRAAGFPQDPGNFARFEPSTPGGQSSICAGQQYGIGLFSAAPLGTARRYALPDARHPNETRKLLCAPLAARPHLVYCTTHLVPDDAYLQPQLDAVRSRIDGFRAAGDTVLISGDFNAQPNSARLNGWYSSSLDTPANRDNTGRYRELDDTDGGCPGYGEWTFGSTGGPCGLGTKLDLLFVREDTVAGVYQEDSLAVPTTCGGPCSDHRAIVGTVPVTVAG</sequence>
<proteinExistence type="predicted"/>
<keyword evidence="1" id="KW-0732">Signal</keyword>
<feature type="chain" id="PRO_5032367384" description="Endonuclease/exonuclease/phosphatase domain-containing protein" evidence="1">
    <location>
        <begin position="29"/>
        <end position="306"/>
    </location>
</feature>
<dbReference type="EMBL" id="AP023354">
    <property type="protein sequence ID" value="BCJ26865.1"/>
    <property type="molecule type" value="Genomic_DNA"/>
</dbReference>
<accession>A0A810KW15</accession>
<dbReference type="GO" id="GO:0003824">
    <property type="term" value="F:catalytic activity"/>
    <property type="evidence" value="ECO:0007669"/>
    <property type="project" value="InterPro"/>
</dbReference>
<gene>
    <name evidence="3" type="ORF">Asera_09730</name>
</gene>
<evidence type="ECO:0000259" key="2">
    <source>
        <dbReference type="Pfam" id="PF03372"/>
    </source>
</evidence>
<dbReference type="SUPFAM" id="SSF56219">
    <property type="entry name" value="DNase I-like"/>
    <property type="match status" value="1"/>
</dbReference>
<name>A0A810KW15_9ACTN</name>
<dbReference type="OrthoDB" id="3531939at2"/>
<dbReference type="RefSeq" id="WP_051802931.1">
    <property type="nucleotide sequence ID" value="NZ_AP023354.1"/>
</dbReference>
<dbReference type="AlphaFoldDB" id="A0A810KW15"/>
<feature type="domain" description="Endonuclease/exonuclease/phosphatase" evidence="2">
    <location>
        <begin position="37"/>
        <end position="293"/>
    </location>
</feature>
<dbReference type="Pfam" id="PF03372">
    <property type="entry name" value="Exo_endo_phos"/>
    <property type="match status" value="1"/>
</dbReference>
<dbReference type="Gene3D" id="3.60.10.10">
    <property type="entry name" value="Endonuclease/exonuclease/phosphatase"/>
    <property type="match status" value="1"/>
</dbReference>
<reference evidence="3" key="1">
    <citation type="submission" date="2020-08" db="EMBL/GenBank/DDBJ databases">
        <title>Whole genome shotgun sequence of Actinocatenispora sera NBRC 101916.</title>
        <authorList>
            <person name="Komaki H."/>
            <person name="Tamura T."/>
        </authorList>
    </citation>
    <scope>NUCLEOTIDE SEQUENCE</scope>
    <source>
        <strain evidence="3">NBRC 101916</strain>
    </source>
</reference>
<dbReference type="KEGG" id="aser:Asera_09730"/>
<evidence type="ECO:0000256" key="1">
    <source>
        <dbReference type="SAM" id="SignalP"/>
    </source>
</evidence>
<protein>
    <recommendedName>
        <fullName evidence="2">Endonuclease/exonuclease/phosphatase domain-containing protein</fullName>
    </recommendedName>
</protein>
<organism evidence="3 4">
    <name type="scientific">Actinocatenispora sera</name>
    <dbReference type="NCBI Taxonomy" id="390989"/>
    <lineage>
        <taxon>Bacteria</taxon>
        <taxon>Bacillati</taxon>
        <taxon>Actinomycetota</taxon>
        <taxon>Actinomycetes</taxon>
        <taxon>Micromonosporales</taxon>
        <taxon>Micromonosporaceae</taxon>
        <taxon>Actinocatenispora</taxon>
    </lineage>
</organism>
<dbReference type="Proteomes" id="UP000680750">
    <property type="component" value="Chromosome"/>
</dbReference>